<dbReference type="AlphaFoldDB" id="A0A0D0UWZ2"/>
<dbReference type="HOGENOM" id="CLU_2573814_0_0_1"/>
<evidence type="ECO:0000313" key="2">
    <source>
        <dbReference type="Proteomes" id="UP000053392"/>
    </source>
</evidence>
<dbReference type="Proteomes" id="UP000053392">
    <property type="component" value="Unassembled WGS sequence"/>
</dbReference>
<dbReference type="EMBL" id="KN847909">
    <property type="protein sequence ID" value="KIR38644.1"/>
    <property type="molecule type" value="Genomic_DNA"/>
</dbReference>
<evidence type="ECO:0000313" key="1">
    <source>
        <dbReference type="EMBL" id="KIR38644.1"/>
    </source>
</evidence>
<accession>A0A0D0UWZ2</accession>
<proteinExistence type="predicted"/>
<name>A0A0D0UWZ2_9TREE</name>
<protein>
    <submittedName>
        <fullName evidence="1">Uncharacterized protein</fullName>
    </submittedName>
</protein>
<gene>
    <name evidence="1" type="ORF">I313_05282</name>
</gene>
<keyword evidence="2" id="KW-1185">Reference proteome</keyword>
<reference evidence="1 2" key="1">
    <citation type="submission" date="2015-01" db="EMBL/GenBank/DDBJ databases">
        <title>The Genome Sequence of Cryptococcus gattii Ram5.</title>
        <authorList>
            <consortium name="The Broad Institute Genomics Platform"/>
            <person name="Cuomo C."/>
            <person name="Litvintseva A."/>
            <person name="Chen Y."/>
            <person name="Heitman J."/>
            <person name="Sun S."/>
            <person name="Springer D."/>
            <person name="Dromer F."/>
            <person name="Young S."/>
            <person name="Zeng Q."/>
            <person name="Gargeya S."/>
            <person name="Abouelleil A."/>
            <person name="Alvarado L."/>
            <person name="Chapman S.B."/>
            <person name="Gainer-Dewar J."/>
            <person name="Goldberg J."/>
            <person name="Griggs A."/>
            <person name="Gujja S."/>
            <person name="Hansen M."/>
            <person name="Howarth C."/>
            <person name="Imamovic A."/>
            <person name="Larimer J."/>
            <person name="Murphy C."/>
            <person name="Naylor J."/>
            <person name="Pearson M."/>
            <person name="Priest M."/>
            <person name="Roberts A."/>
            <person name="Saif S."/>
            <person name="Shea T."/>
            <person name="Sykes S."/>
            <person name="Wortman J."/>
            <person name="Nusbaum C."/>
            <person name="Birren B."/>
        </authorList>
    </citation>
    <scope>NUCLEOTIDE SEQUENCE [LARGE SCALE GENOMIC DNA]</scope>
    <source>
        <strain evidence="1 2">Ram5</strain>
    </source>
</reference>
<sequence length="81" mass="8981">MGIEEQVLSTPPPQAVTADPLIPHNLPVLHLEKGTEQHSVRIALLEKELASVKAALALEKVNQGVQKRQMYPEGQLFDLLY</sequence>
<dbReference type="OrthoDB" id="10495819at2759"/>
<organism evidence="1 2">
    <name type="scientific">Cryptococcus deuterogattii Ram5</name>
    <dbReference type="NCBI Taxonomy" id="1296110"/>
    <lineage>
        <taxon>Eukaryota</taxon>
        <taxon>Fungi</taxon>
        <taxon>Dikarya</taxon>
        <taxon>Basidiomycota</taxon>
        <taxon>Agaricomycotina</taxon>
        <taxon>Tremellomycetes</taxon>
        <taxon>Tremellales</taxon>
        <taxon>Cryptococcaceae</taxon>
        <taxon>Cryptococcus</taxon>
        <taxon>Cryptococcus gattii species complex</taxon>
    </lineage>
</organism>